<feature type="region of interest" description="Disordered" evidence="1">
    <location>
        <begin position="1048"/>
        <end position="1079"/>
    </location>
</feature>
<proteinExistence type="predicted"/>
<feature type="region of interest" description="Disordered" evidence="1">
    <location>
        <begin position="1104"/>
        <end position="1125"/>
    </location>
</feature>
<evidence type="ECO:0000313" key="2">
    <source>
        <dbReference type="EMBL" id="QOR57386.1"/>
    </source>
</evidence>
<organism evidence="2 3">
    <name type="scientific">uncultured phage cr113_1</name>
    <dbReference type="NCBI Taxonomy" id="2772087"/>
    <lineage>
        <taxon>Viruses</taxon>
        <taxon>Duplodnaviria</taxon>
        <taxon>Heunggongvirae</taxon>
        <taxon>Uroviricota</taxon>
        <taxon>Caudoviricetes</taxon>
        <taxon>Crassvirales</taxon>
        <taxon>Suoliviridae</taxon>
        <taxon>Loutivirinae</taxon>
        <taxon>Buchavirus</taxon>
        <taxon>Buchavirus coli</taxon>
    </lineage>
</organism>
<dbReference type="GeneID" id="65131325"/>
<evidence type="ECO:0000313" key="3">
    <source>
        <dbReference type="Proteomes" id="UP000593598"/>
    </source>
</evidence>
<keyword evidence="3" id="KW-1185">Reference proteome</keyword>
<feature type="compositionally biased region" description="Basic and acidic residues" evidence="1">
    <location>
        <begin position="1067"/>
        <end position="1077"/>
    </location>
</feature>
<name>A0A7M1RSY0_9CAUD</name>
<sequence>MSKKKIPDYTLVDSFETNNNRAKAMFSPKVDTDAYLNVVHNPPYEGTPNNFNWFSNAFYDWNLTRNLASKEAALGEYVYLQEDYETLEGAKLYLLAINDILNLQEDKDNTDELKELHINQLKGVIEQTKPSYDKLLNKEFNNNSIKDFIFPERLTTLSPQQQIDNIDKFLTGTLQEGGVIARRDEALEKAKKYQNFTEYWESKMNSDYYNRKKSSPGMDLADIDTYLYKMPGLMGSSASSLGSLLVGTIGAAISTKGGLATLGGVIAAIGGNVNARDQESKAEVYSNYKQSLINAAEKNKINQDVLKEAKLNMIDSGQYTPEQIENDDYVYDLIIADKVNISNVKFNKLRTENLEGLKSLYMDNMALSGSDIVQTFLEVTPLHQIAKDVRGFKLLKSLANTKAGKTVETVANKYGTIKEQLADRIDDVVSFGIDNVDKLPRLTRRKQILDIGGRVVISSALEGAEEGTQYIKGQRYINRDFDSDPNLLKSWAKNIGTGARSIFAAITPWDPVYSDDEEFLENFKGGALLGGIMTGAIGTATSIQPVNRQISGQRFLAGLYADGIASKDQVRKNIQYSKSIREGKWDTVSLAFDDLELANIDGIDSSVIQGEKKRANLFYNTFTSKLTLLLANSIGIDPRTEDYDIFVSLKQHHDEQYNDARELYSDYVSQVDSILYSPEVQEHILNINKDLNIDQLANIRSLIKILAELEASKKLVNDVFNSSDKLDEIQRYTGIKVNKSDVNYFSRILSLNIKDLEEQYNNLKTYLPDTNIKDELLEVPKVHQDLNDAYEKTILAKLDLDRALNEYSIMNSTDEELIKSRIDRWKGVESKDEEFVLRLNDSYSGKLKEKVIEESEDIKAEPIDNTPAPVEVEPIKPEQLKEAEPQSITDTRNAAEWIQRKYFKQERDERGNNKQVLNADNIYGQAYNEATEALREAYHKINPNAKKFNTFSASIILQDPKFSKDERADLWEDLINTRDLLEEEVYSNGNSSRAKELVNLVKEKIEALQLEEDIITSYNEFVSSSELYIHEKMLQIKDKEHKIIEQQDALTPVNVPESPKAEPTQKSQEEEPAKMEDLPSLGSLLGGLIGQDAALALDTAYSEPLTPEDTSAPISEPEPKTNNGIAKDLTYDQLLDPYSHELNYRLSNTTLDANGKWTVVTYKKFLGMEDYLNNEDFSKVSANDDFLKEVENNGVYFEVKPYTNPQGLIEDAIYAIFNYKGKKYIAAVRTSKGLYANRSGKFNKLPYNQQQYIVNNLNDLRNKITELYKQVLTNPNLQVVPTQLRRTPGSIVNEKNSDGSPKNRPLTESKWLTVKDPYEITPENTEVGITTGPAGKGIIRLRNRVLSYNGRAMGKPAWIIKATNYDGTVYDKPVILNYKKFSDSPKIADLILDLVLSNQSQYVDANGVLTPINPKELLKFLVNFGTHTVANPNSLIYSPEQIQQRLAKQFFEDENGNIVIGATTYTVNDLLTDETIRNKAKQYIMDNFHYNIDEDGLNKNYLGGDLQSQDRDPHFELLYSYFKNSDVEKITIIPGELEFTRKDFGLEDNPKGISVLGWYIKQGILLTDIADQLQDANIYVDDVRLVDKTVKQVQLEANLKLLESVKDDLREKTIEYTDISGNKASMNLADIYAILDGKKRRGPNMTVDADINWNIEYNQEDKMDVQQAKEWIENTLGITPDITNTVIDVTESGTSVVGRVTEDSILLYSDAPRGTEYHEAWHRVSQLLISEKDRRKIYDRYNRKNKSALKDSLLDEIFAEQFREFMLDESNKYDFDTKNWFRRILNFIKLWARTGLYALAKIYSNINRGKYAGITPNQSNIDRFRSIYGGEGPNFEIDGHEFKTITKYKQFDDIVKSLTYAFFNVAFAEGKYINYSDLNESKPTFERLKLIVQALANKFPSPTMTEVVDTFDNIFVPVISTRLKLLGIRTIDRNSEDLSAIEEVLEGIDVAQHTVEGMNISIKDNAPAEVKFFFQTIPMMERGKDGNYQTKIDDVTHFASFVDSNQAWNNVLKDLSGCRTIANIFDKVNILALNDSFYMSLLLKLGNEILKSNSDDIRIATDAEALLTKLETVITSDINNFITAKISKDRNTGFTKASLVDNTVDIKAIKYPKVWSLSLFTNSGLFKYDKDGRIVADPDAKKLLKLVIDNLTAIRTAFMNRKGVLKVGDRDVDLHIPMNQEWLKDRIVSYLLAVGIGIDKPTINKMLLSGDYGNPRADSYTLLNSFVVNINNFGGLDKITEVLNTINNAIKFDNTLSDIIISGKTVSPKSIWSNVGYVKTLANYFAYVHSTDKGLSSYGPDGNTYYMVSQNNFVKDRVQEMITDPLVLLDLRSVNYNQHSIILNAISYGNKNILVETLINFKDETSYDAGRDYFGITDREDYIAKMTAVLNDRIIFPTVADKKTYHFLRGVKLPHERINFTVTSLGTYAQYGELSLDILIGYCLDELSQIELCLRQIDDDPAHYDKENNIHYNEDGTINNDWLEPNRRIKNFHTPNTYKYTDKEGKKHTVKLEGNGARFLFLTGVYANGKFINFNDPKKSAKECLQLAKDYFFNAPKDAQKMFLSDLINRRVKEEIETSKKLGLITGNDNNNIWSLRNSLLDDNEVIERTKAYTNIDPNNAEGYAIFDMIADYTINSIISVTEIEKLFNGAPAYYKVKYDRNGIVDLSVDKIKRLGALTSTGLNNRLDFNNDPIRLEYVVAELKDHEIQDKLYYEFERLFTRGNIKETIQELEGEEAWNKVKHLSILEIEKIYPNAVKVAKQAAKVEVAGYKEGINVADAAVYISPTMTRDLLRMRGEWSTEVKEAFDVLTNDNTADTWESDPELYAKANKVILNAMKYMAFGTRFNEIDGLGIPYFNKMALFPLFKSIATGDTKAMYDRMMDPENPIDMIMFDSAVKAGSRSPMKAYREAKDNEIELKDGQTVLSASITDQLISGEGNTLNDFNNLVTYKLKFKYLRQQLATNPHTHEEQMAGTQFMKVNLSNIRMNDMYGKEGDLVTGRDIKNTVMESLNKLSDIGKQLLASELFTEDGKVNITKLGTMLYQDAIESDANDNVLTGLKTKDDAFVIPLSALSDNKWVESRFIAMINKKIIDVLMPGGAFIQRSAFGIEATSTKVITANMINDGRALKMNNEEGSMDSVVSINLFKHFIPNYKKMTFRQARQWLIDKKIIGSEATANAIGYRIPTQSIASISALRFVDVFPEIMGDTIMLPEGFTKLTGSDFDIDKLYVARFAYNKEGNKITKNDVNEESNAIKNDILDAYMKVLLTLDNFNSLKLSIDNATENTKEVLRDIESNRGVHYAQPFEVYTPTYQEARKAEYTGGKAGIGPFALNNAHHILTQLTNLKMVDNDFTRALDIIDLGRIYDYPTAGTPKGGRILDWLSAMINGFVDIAKDPYIVRLNVNSWTYNMVNFLLRTGKGKWTFYFVGQPIFKEIAEEVAKTKGKYGVDRTKTPSQLEKEAIKKVLDKYDPTGGHRSRYLYINTKTDLMAEEYKDLFKTEIVDGKETSYTRELLLHPNDFEFNREQIKMYYAWLALKPYADGLADLVKYSKVDTKKTGKSFAELLVYYNGMKDLTDSMVFEEGEVQRFYDETFIGRKTENSIPFGASIFSNLLFRNTDTFTKQYNAVLSLLGRKNNANAKLLNPIISGMESQIKTEFFNQFVEDNNIDVEGMFRGNNTLAKRLNKFKTMILKGDERYKYLLNPNGSINNDFLEYLIPNIDNEGIDFIDTSELLSADQAQGNNLINYWRELLDDPLPEVKRLARDLAVYAFYTSGDNFAMNSFFQYLPNSYRQEIGYTDFVQSKLELLINESQLGYKDKADLFLNNWTNDLLVKPVEMEGGKNRMPFIQAKLNELATPNIIVGKRVGSEYSDIKPISWVKVSVINSLGNPVVRSYPMFPPYIKMRDGKGFDTKNWHIYTLIGFTDQAEVDKSTGKFTGKILYTPIYGLVSKKGYKHRGHTIVEYGRETQFDFNKENEWDYREALNNPLALADMASEFDKQDWNKISRSIHLITSLPSYSDMNYATSEQDRVYMDDSSTLEEDEVTGEVLEEKEEPTIDSTDVSSLSMYVNHSGGAVGSDTIWGEIGEQFGVTSKHYYAEGYNTPKGNTPLTKQLLSESDYHLLEANKKLNRRFPTNNEYVNNLLRRNWFQVRNSDAVYAIGEIEPKNGTVKGGTGWAVQMAIDNNKDVYVFDQSRLKWYRNRNNKWSETTTPKLTPNFAGIGTREITLEGILAIKNVYSLTFKGEIENYISMENRLDLFPSSLPLTGIELMALYEQGNSRISEVLDQMEDLTPEERLTYLNEFALFMTDNKVDTQDKLEEALRKFICNL</sequence>
<dbReference type="KEGG" id="vg:65131325"/>
<dbReference type="EMBL" id="MT774403">
    <property type="protein sequence ID" value="QOR57386.1"/>
    <property type="molecule type" value="Genomic_DNA"/>
</dbReference>
<dbReference type="RefSeq" id="YP_010112838.1">
    <property type="nucleotide sequence ID" value="NC_055896.1"/>
</dbReference>
<reference evidence="2 3" key="1">
    <citation type="submission" date="2020-07" db="EMBL/GenBank/DDBJ databases">
        <title>Taxonomic proposal: Crassvirales, a new order of highly abundant and diverse bacterial viruses.</title>
        <authorList>
            <person name="Shkoporov A.N."/>
            <person name="Stockdale S.R."/>
            <person name="Guerin E."/>
            <person name="Ross R.P."/>
            <person name="Hill C."/>
        </authorList>
    </citation>
    <scope>NUCLEOTIDE SEQUENCE [LARGE SCALE GENOMIC DNA]</scope>
</reference>
<protein>
    <submittedName>
        <fullName evidence="2">Uncharacterized protein</fullName>
    </submittedName>
</protein>
<accession>A0A7M1RSY0</accession>
<dbReference type="Proteomes" id="UP000593598">
    <property type="component" value="Segment"/>
</dbReference>
<evidence type="ECO:0000256" key="1">
    <source>
        <dbReference type="SAM" id="MobiDB-lite"/>
    </source>
</evidence>